<dbReference type="InterPro" id="IPR003661">
    <property type="entry name" value="HisK_dim/P_dom"/>
</dbReference>
<dbReference type="InterPro" id="IPR036097">
    <property type="entry name" value="HisK_dim/P_sf"/>
</dbReference>
<dbReference type="SUPFAM" id="SSF47384">
    <property type="entry name" value="Homodimeric domain of signal transducing histidine kinase"/>
    <property type="match status" value="1"/>
</dbReference>
<dbReference type="Pfam" id="PF00512">
    <property type="entry name" value="HisKA"/>
    <property type="match status" value="1"/>
</dbReference>
<dbReference type="InterPro" id="IPR003594">
    <property type="entry name" value="HATPase_dom"/>
</dbReference>
<keyword evidence="4" id="KW-0808">Transferase</keyword>
<dbReference type="Gene3D" id="1.20.120.160">
    <property type="entry name" value="HPT domain"/>
    <property type="match status" value="1"/>
</dbReference>
<dbReference type="SMART" id="SM00387">
    <property type="entry name" value="HATPase_c"/>
    <property type="match status" value="1"/>
</dbReference>
<feature type="transmembrane region" description="Helical" evidence="7">
    <location>
        <begin position="267"/>
        <end position="286"/>
    </location>
</feature>
<feature type="modified residue" description="4-aspartylphosphate" evidence="6">
    <location>
        <position position="607"/>
    </location>
</feature>
<dbReference type="InterPro" id="IPR036890">
    <property type="entry name" value="HATPase_C_sf"/>
</dbReference>
<evidence type="ECO:0000256" key="2">
    <source>
        <dbReference type="ARBA" id="ARBA00012438"/>
    </source>
</evidence>
<feature type="domain" description="Histidine kinase" evidence="8">
    <location>
        <begin position="319"/>
        <end position="535"/>
    </location>
</feature>
<keyword evidence="7" id="KW-1133">Transmembrane helix</keyword>
<evidence type="ECO:0000256" key="3">
    <source>
        <dbReference type="ARBA" id="ARBA00022553"/>
    </source>
</evidence>
<dbReference type="InterPro" id="IPR036641">
    <property type="entry name" value="HPT_dom_sf"/>
</dbReference>
<dbReference type="Gene3D" id="3.30.565.10">
    <property type="entry name" value="Histidine kinase-like ATPase, C-terminal domain"/>
    <property type="match status" value="1"/>
</dbReference>
<dbReference type="InterPro" id="IPR004358">
    <property type="entry name" value="Sig_transdc_His_kin-like_C"/>
</dbReference>
<organism evidence="10 11">
    <name type="scientific">Flavobacterium silvaticum</name>
    <dbReference type="NCBI Taxonomy" id="1852020"/>
    <lineage>
        <taxon>Bacteria</taxon>
        <taxon>Pseudomonadati</taxon>
        <taxon>Bacteroidota</taxon>
        <taxon>Flavobacteriia</taxon>
        <taxon>Flavobacteriales</taxon>
        <taxon>Flavobacteriaceae</taxon>
        <taxon>Flavobacterium</taxon>
    </lineage>
</organism>
<dbReference type="GO" id="GO:0005886">
    <property type="term" value="C:plasma membrane"/>
    <property type="evidence" value="ECO:0007669"/>
    <property type="project" value="TreeGrafter"/>
</dbReference>
<dbReference type="SUPFAM" id="SSF47226">
    <property type="entry name" value="Histidine-containing phosphotransfer domain, HPT domain"/>
    <property type="match status" value="1"/>
</dbReference>
<dbReference type="Gene3D" id="1.10.287.130">
    <property type="match status" value="1"/>
</dbReference>
<dbReference type="GO" id="GO:0009927">
    <property type="term" value="F:histidine phosphotransfer kinase activity"/>
    <property type="evidence" value="ECO:0007669"/>
    <property type="project" value="TreeGrafter"/>
</dbReference>
<dbReference type="InterPro" id="IPR005467">
    <property type="entry name" value="His_kinase_dom"/>
</dbReference>
<accession>A0A972JJR0</accession>
<dbReference type="InterPro" id="IPR001789">
    <property type="entry name" value="Sig_transdc_resp-reg_receiver"/>
</dbReference>
<dbReference type="PANTHER" id="PTHR43047:SF72">
    <property type="entry name" value="OSMOSENSING HISTIDINE PROTEIN KINASE SLN1"/>
    <property type="match status" value="1"/>
</dbReference>
<dbReference type="Pfam" id="PF02518">
    <property type="entry name" value="HATPase_c"/>
    <property type="match status" value="1"/>
</dbReference>
<keyword evidence="5" id="KW-0418">Kinase</keyword>
<protein>
    <recommendedName>
        <fullName evidence="2">histidine kinase</fullName>
        <ecNumber evidence="2">2.7.13.3</ecNumber>
    </recommendedName>
</protein>
<gene>
    <name evidence="10" type="ORF">G6047_16555</name>
</gene>
<dbReference type="GO" id="GO:0000155">
    <property type="term" value="F:phosphorelay sensor kinase activity"/>
    <property type="evidence" value="ECO:0007669"/>
    <property type="project" value="InterPro"/>
</dbReference>
<dbReference type="SUPFAM" id="SSF55874">
    <property type="entry name" value="ATPase domain of HSP90 chaperone/DNA topoisomerase II/histidine kinase"/>
    <property type="match status" value="1"/>
</dbReference>
<dbReference type="CDD" id="cd16922">
    <property type="entry name" value="HATPase_EvgS-ArcB-TorS-like"/>
    <property type="match status" value="1"/>
</dbReference>
<feature type="transmembrane region" description="Helical" evidence="7">
    <location>
        <begin position="12"/>
        <end position="31"/>
    </location>
</feature>
<dbReference type="Pfam" id="PF00072">
    <property type="entry name" value="Response_reg"/>
    <property type="match status" value="1"/>
</dbReference>
<sequence length="804" mass="90837">MIHKPKAITGKVVTGYLLLFATAVLAVWFVYTEILKTAVPDENIGQESRKVIDISDAVTRLYAAETVGRNALLKSSESEFASYNKMIDSVTLQFEGLKTGIDGNQLLKLDTIQQLLASKRESMREIMDFRKAYTVDNTFNKAVRKISKVKDSLNKTVKPVAFKNDTQLRQFLNRVLTPRQQDSLSRLPVSNERLTAEIEKMLNKLILRDNRVKYNLFLKEQKLQDESRVISDKIRVIVGSLQNDIVTESYAKIDRSKQTVAATTKKVAWIGAIAFFIFVLIVWLGIRDISISQRYRQRLEILNLEKEDLLRSKTMLLATVTHDIQTPLGSVIGFTDLLRSTHLDKKQLQYTDNIRNSSEYIVRLVNDLIDFSKLENDRISIQKVPFNLKELIENCCLSLEPNATNKKIALRWQIDHEIDNYFLSDPYRIKQVLTNLISNAIKFTQKGSVIVMAKAYENTLEIAVADTGIGIAKASQQSVFKEFTQAHSGIEKKFGGTGLGLTIAKRMLGLLGGSIKLESEEGKGSTFTVTLPKEPVAMETSEPIIQKSNLYPTLRGKKILVVDDDAMQLTLMRELFQQYPVEIRTESNAVNVPGILSEEFFDLVITDVQMPDIDGFELVRRLRSNSDPALSQIPVLALSGKRDLTVEDFTSRGFTAVHPKPLDLPVLLKQIGDLLGVETSLDIPLKVSVADNPDVLYSLETLNHFTQKDKESLRIILNTFVESSRLNCNELSEAASYYDLNKLSALAHKMSPMLKQLEANSIVQLLEPLEHKKIEMNKTQLKRYVLVICKKMEALFEGLLVELD</sequence>
<dbReference type="SMART" id="SM00388">
    <property type="entry name" value="HisKA"/>
    <property type="match status" value="1"/>
</dbReference>
<evidence type="ECO:0000259" key="9">
    <source>
        <dbReference type="PROSITE" id="PS50110"/>
    </source>
</evidence>
<evidence type="ECO:0000313" key="11">
    <source>
        <dbReference type="Proteomes" id="UP000712080"/>
    </source>
</evidence>
<dbReference type="EC" id="2.7.13.3" evidence="2"/>
<dbReference type="InterPro" id="IPR011006">
    <property type="entry name" value="CheY-like_superfamily"/>
</dbReference>
<evidence type="ECO:0000256" key="1">
    <source>
        <dbReference type="ARBA" id="ARBA00000085"/>
    </source>
</evidence>
<evidence type="ECO:0000256" key="6">
    <source>
        <dbReference type="PROSITE-ProRule" id="PRU00169"/>
    </source>
</evidence>
<proteinExistence type="predicted"/>
<dbReference type="EMBL" id="JAAMPU010000108">
    <property type="protein sequence ID" value="NMH29653.1"/>
    <property type="molecule type" value="Genomic_DNA"/>
</dbReference>
<dbReference type="PROSITE" id="PS50110">
    <property type="entry name" value="RESPONSE_REGULATORY"/>
    <property type="match status" value="1"/>
</dbReference>
<keyword evidence="11" id="KW-1185">Reference proteome</keyword>
<evidence type="ECO:0000313" key="10">
    <source>
        <dbReference type="EMBL" id="NMH29653.1"/>
    </source>
</evidence>
<dbReference type="CDD" id="cd00082">
    <property type="entry name" value="HisKA"/>
    <property type="match status" value="1"/>
</dbReference>
<dbReference type="PROSITE" id="PS50109">
    <property type="entry name" value="HIS_KIN"/>
    <property type="match status" value="1"/>
</dbReference>
<evidence type="ECO:0000256" key="7">
    <source>
        <dbReference type="SAM" id="Phobius"/>
    </source>
</evidence>
<keyword evidence="7" id="KW-0812">Transmembrane</keyword>
<dbReference type="FunFam" id="3.30.565.10:FF:000010">
    <property type="entry name" value="Sensor histidine kinase RcsC"/>
    <property type="match status" value="1"/>
</dbReference>
<dbReference type="SMART" id="SM00448">
    <property type="entry name" value="REC"/>
    <property type="match status" value="1"/>
</dbReference>
<reference evidence="10" key="1">
    <citation type="submission" date="2020-02" db="EMBL/GenBank/DDBJ databases">
        <title>Flavobacterium sp. genome.</title>
        <authorList>
            <person name="Jung H.S."/>
            <person name="Baek J.H."/>
            <person name="Jeon C.O."/>
        </authorList>
    </citation>
    <scope>NUCLEOTIDE SEQUENCE</scope>
    <source>
        <strain evidence="10">SE-s28</strain>
    </source>
</reference>
<evidence type="ECO:0000256" key="4">
    <source>
        <dbReference type="ARBA" id="ARBA00022679"/>
    </source>
</evidence>
<dbReference type="RefSeq" id="WP_169528731.1">
    <property type="nucleotide sequence ID" value="NZ_JAAMPU010000108.1"/>
</dbReference>
<comment type="caution">
    <text evidence="10">The sequence shown here is derived from an EMBL/GenBank/DDBJ whole genome shotgun (WGS) entry which is preliminary data.</text>
</comment>
<evidence type="ECO:0000256" key="5">
    <source>
        <dbReference type="ARBA" id="ARBA00022777"/>
    </source>
</evidence>
<dbReference type="PANTHER" id="PTHR43047">
    <property type="entry name" value="TWO-COMPONENT HISTIDINE PROTEIN KINASE"/>
    <property type="match status" value="1"/>
</dbReference>
<evidence type="ECO:0000259" key="8">
    <source>
        <dbReference type="PROSITE" id="PS50109"/>
    </source>
</evidence>
<dbReference type="Proteomes" id="UP000712080">
    <property type="component" value="Unassembled WGS sequence"/>
</dbReference>
<dbReference type="PRINTS" id="PR00344">
    <property type="entry name" value="BCTRLSENSOR"/>
</dbReference>
<comment type="catalytic activity">
    <reaction evidence="1">
        <text>ATP + protein L-histidine = ADP + protein N-phospho-L-histidine.</text>
        <dbReference type="EC" id="2.7.13.3"/>
    </reaction>
</comment>
<dbReference type="SUPFAM" id="SSF52172">
    <property type="entry name" value="CheY-like"/>
    <property type="match status" value="1"/>
</dbReference>
<keyword evidence="3 6" id="KW-0597">Phosphoprotein</keyword>
<dbReference type="Gene3D" id="3.40.50.2300">
    <property type="match status" value="1"/>
</dbReference>
<dbReference type="AlphaFoldDB" id="A0A972JJR0"/>
<dbReference type="CDD" id="cd17546">
    <property type="entry name" value="REC_hyHK_CKI1_RcsC-like"/>
    <property type="match status" value="1"/>
</dbReference>
<name>A0A972JJR0_9FLAO</name>
<feature type="domain" description="Response regulatory" evidence="9">
    <location>
        <begin position="558"/>
        <end position="675"/>
    </location>
</feature>
<keyword evidence="7" id="KW-0472">Membrane</keyword>